<name>A0ABR0VHF3_REHGL</name>
<accession>A0ABR0VHF3</accession>
<feature type="domain" description="FBD" evidence="1">
    <location>
        <begin position="322"/>
        <end position="391"/>
    </location>
</feature>
<dbReference type="InterPro" id="IPR053781">
    <property type="entry name" value="F-box_AtFBL13-like"/>
</dbReference>
<dbReference type="SMART" id="SM00579">
    <property type="entry name" value="FBD"/>
    <property type="match status" value="1"/>
</dbReference>
<dbReference type="PANTHER" id="PTHR31900:SF34">
    <property type="entry name" value="EMB|CAB62440.1-RELATED"/>
    <property type="match status" value="1"/>
</dbReference>
<dbReference type="Pfam" id="PF24758">
    <property type="entry name" value="LRR_At5g56370"/>
    <property type="match status" value="1"/>
</dbReference>
<dbReference type="InterPro" id="IPR036047">
    <property type="entry name" value="F-box-like_dom_sf"/>
</dbReference>
<dbReference type="InterPro" id="IPR050232">
    <property type="entry name" value="FBL13/AtMIF1-like"/>
</dbReference>
<comment type="caution">
    <text evidence="2">The sequence shown here is derived from an EMBL/GenBank/DDBJ whole genome shotgun (WGS) entry which is preliminary data.</text>
</comment>
<keyword evidence="4" id="KW-1185">Reference proteome</keyword>
<dbReference type="InterPro" id="IPR001810">
    <property type="entry name" value="F-box_dom"/>
</dbReference>
<evidence type="ECO:0000313" key="2">
    <source>
        <dbReference type="EMBL" id="KAK6134332.1"/>
    </source>
</evidence>
<gene>
    <name evidence="3" type="ORF">DH2020_011793</name>
    <name evidence="2" type="ORF">DH2020_031955</name>
</gene>
<reference evidence="2 4" key="1">
    <citation type="journal article" date="2021" name="Comput. Struct. Biotechnol. J.">
        <title>De novo genome assembly of the potent medicinal plant Rehmannia glutinosa using nanopore technology.</title>
        <authorList>
            <person name="Ma L."/>
            <person name="Dong C."/>
            <person name="Song C."/>
            <person name="Wang X."/>
            <person name="Zheng X."/>
            <person name="Niu Y."/>
            <person name="Chen S."/>
            <person name="Feng W."/>
        </authorList>
    </citation>
    <scope>NUCLEOTIDE SEQUENCE [LARGE SCALE GENOMIC DNA]</scope>
    <source>
        <strain evidence="2">DH-2019</strain>
    </source>
</reference>
<evidence type="ECO:0000313" key="4">
    <source>
        <dbReference type="Proteomes" id="UP001318860"/>
    </source>
</evidence>
<evidence type="ECO:0000259" key="1">
    <source>
        <dbReference type="SMART" id="SM00579"/>
    </source>
</evidence>
<evidence type="ECO:0000313" key="3">
    <source>
        <dbReference type="EMBL" id="KAK6157545.1"/>
    </source>
</evidence>
<dbReference type="EMBL" id="JABTTQ020000005">
    <property type="protein sequence ID" value="KAK6157545.1"/>
    <property type="molecule type" value="Genomic_DNA"/>
</dbReference>
<dbReference type="Pfam" id="PF08387">
    <property type="entry name" value="FBD"/>
    <property type="match status" value="1"/>
</dbReference>
<dbReference type="InterPro" id="IPR006566">
    <property type="entry name" value="FBD"/>
</dbReference>
<sequence length="391" mass="45287">MEKTKPCPSTKRLKQNPPSVDRLSRLPDAVLCQILSFLPTKLSVATSILAKRWRFLWTHVPTLDFDGENHNIINRVIMLHKVQGLTTFRLCYMDKCDDYEFETWITTAIARNVQNLDIGLNYQFMLPRCLFTCKTLVNLTLFNCVGIPSSGAVSLPSLKKLHLYFVRYQVDEAIPHLLSGCPVLDELIIEGIVDKDLLQDGVSKHISAEMLTSLIEADIYFDYYKNDGESDDYFQSVVKFIDSLRNVKYLKLSSGMELEPGGDFGGPESIRRFDNLTKLELAIDWLFLTRFLKSADNLEVLIISEVDGYLRYNWMKPKQVPTCLLSHLRMVRIDQFWCTKYEFKLVRYLLKNSKVLKRMEIYSPNNEAKFDTLQKISLFQRGSETCELAFY</sequence>
<dbReference type="InterPro" id="IPR032675">
    <property type="entry name" value="LRR_dom_sf"/>
</dbReference>
<dbReference type="EMBL" id="JABTTQ020001165">
    <property type="protein sequence ID" value="KAK6134332.1"/>
    <property type="molecule type" value="Genomic_DNA"/>
</dbReference>
<dbReference type="SUPFAM" id="SSF81383">
    <property type="entry name" value="F-box domain"/>
    <property type="match status" value="1"/>
</dbReference>
<dbReference type="SUPFAM" id="SSF52047">
    <property type="entry name" value="RNI-like"/>
    <property type="match status" value="1"/>
</dbReference>
<proteinExistence type="predicted"/>
<dbReference type="Gene3D" id="3.80.10.10">
    <property type="entry name" value="Ribonuclease Inhibitor"/>
    <property type="match status" value="1"/>
</dbReference>
<dbReference type="Pfam" id="PF00646">
    <property type="entry name" value="F-box"/>
    <property type="match status" value="1"/>
</dbReference>
<protein>
    <recommendedName>
        <fullName evidence="1">FBD domain-containing protein</fullName>
    </recommendedName>
</protein>
<dbReference type="PANTHER" id="PTHR31900">
    <property type="entry name" value="F-BOX/RNI SUPERFAMILY PROTEIN-RELATED"/>
    <property type="match status" value="1"/>
</dbReference>
<dbReference type="InterPro" id="IPR055411">
    <property type="entry name" value="LRR_FXL15/At3g58940/PEG3-like"/>
</dbReference>
<dbReference type="CDD" id="cd22160">
    <property type="entry name" value="F-box_AtFBL13-like"/>
    <property type="match status" value="1"/>
</dbReference>
<organism evidence="2 4">
    <name type="scientific">Rehmannia glutinosa</name>
    <name type="common">Chinese foxglove</name>
    <dbReference type="NCBI Taxonomy" id="99300"/>
    <lineage>
        <taxon>Eukaryota</taxon>
        <taxon>Viridiplantae</taxon>
        <taxon>Streptophyta</taxon>
        <taxon>Embryophyta</taxon>
        <taxon>Tracheophyta</taxon>
        <taxon>Spermatophyta</taxon>
        <taxon>Magnoliopsida</taxon>
        <taxon>eudicotyledons</taxon>
        <taxon>Gunneridae</taxon>
        <taxon>Pentapetalae</taxon>
        <taxon>asterids</taxon>
        <taxon>lamiids</taxon>
        <taxon>Lamiales</taxon>
        <taxon>Orobanchaceae</taxon>
        <taxon>Rehmannieae</taxon>
        <taxon>Rehmannia</taxon>
    </lineage>
</organism>
<dbReference type="Proteomes" id="UP001318860">
    <property type="component" value="Unassembled WGS sequence"/>
</dbReference>
<reference evidence="2" key="2">
    <citation type="submission" date="2024-01" db="EMBL/GenBank/DDBJ databases">
        <authorList>
            <person name="Ma L."/>
        </authorList>
    </citation>
    <scope>NUCLEOTIDE SEQUENCE</scope>
    <source>
        <strain evidence="2">DH-2019</strain>
        <tissue evidence="2">Leaves</tissue>
    </source>
</reference>